<evidence type="ECO:0000256" key="2">
    <source>
        <dbReference type="ARBA" id="ARBA00023015"/>
    </source>
</evidence>
<accession>A0ABQ6D3U6</accession>
<dbReference type="InterPro" id="IPR000792">
    <property type="entry name" value="Tscrpt_reg_LuxR_C"/>
</dbReference>
<gene>
    <name evidence="8" type="ORF">GCM10007884_17610</name>
</gene>
<dbReference type="PANTHER" id="PTHR43214">
    <property type="entry name" value="TWO-COMPONENT RESPONSE REGULATOR"/>
    <property type="match status" value="1"/>
</dbReference>
<dbReference type="InterPro" id="IPR058245">
    <property type="entry name" value="NreC/VraR/RcsB-like_REC"/>
</dbReference>
<evidence type="ECO:0000256" key="4">
    <source>
        <dbReference type="ARBA" id="ARBA00023163"/>
    </source>
</evidence>
<sequence>MTVSILIVDDHTAVRRGVRAILEAHAGFEVIAEAGTGVEAIDLAVLHKPDVAVIDYSLPAMNGSQLTKRIKEASPRTEVLVYTMHESDALVRDVLGAGARGYLLKSDADQHLIAAVEALARHQPYFTGRVNEALLTHYLAHPGESSQLDTLTCREREVVQLIAEGHSSKQVSAVLAISLKTVETHRSSAMHKLSLETTAALVRYAVRNKLVEP</sequence>
<dbReference type="PROSITE" id="PS50110">
    <property type="entry name" value="RESPONSE_REGULATORY"/>
    <property type="match status" value="1"/>
</dbReference>
<dbReference type="PROSITE" id="PS50043">
    <property type="entry name" value="HTH_LUXR_2"/>
    <property type="match status" value="1"/>
</dbReference>
<dbReference type="Pfam" id="PF00196">
    <property type="entry name" value="GerE"/>
    <property type="match status" value="1"/>
</dbReference>
<keyword evidence="1 5" id="KW-0597">Phosphoprotein</keyword>
<evidence type="ECO:0000256" key="1">
    <source>
        <dbReference type="ARBA" id="ARBA00022553"/>
    </source>
</evidence>
<name>A0ABQ6D3U6_9HYPH</name>
<evidence type="ECO:0000256" key="5">
    <source>
        <dbReference type="PROSITE-ProRule" id="PRU00169"/>
    </source>
</evidence>
<dbReference type="PRINTS" id="PR00038">
    <property type="entry name" value="HTHLUXR"/>
</dbReference>
<evidence type="ECO:0000313" key="8">
    <source>
        <dbReference type="EMBL" id="GLS43776.1"/>
    </source>
</evidence>
<dbReference type="Proteomes" id="UP001156881">
    <property type="component" value="Unassembled WGS sequence"/>
</dbReference>
<keyword evidence="4" id="KW-0804">Transcription</keyword>
<protein>
    <submittedName>
        <fullName evidence="8">DNA-binding response regulator</fullName>
    </submittedName>
</protein>
<dbReference type="CDD" id="cd06170">
    <property type="entry name" value="LuxR_C_like"/>
    <property type="match status" value="1"/>
</dbReference>
<feature type="domain" description="HTH luxR-type" evidence="6">
    <location>
        <begin position="144"/>
        <end position="209"/>
    </location>
</feature>
<keyword evidence="9" id="KW-1185">Reference proteome</keyword>
<dbReference type="SUPFAM" id="SSF52172">
    <property type="entry name" value="CheY-like"/>
    <property type="match status" value="1"/>
</dbReference>
<evidence type="ECO:0000256" key="3">
    <source>
        <dbReference type="ARBA" id="ARBA00023125"/>
    </source>
</evidence>
<dbReference type="InterPro" id="IPR011006">
    <property type="entry name" value="CheY-like_superfamily"/>
</dbReference>
<dbReference type="SMART" id="SM00421">
    <property type="entry name" value="HTH_LUXR"/>
    <property type="match status" value="1"/>
</dbReference>
<organism evidence="8 9">
    <name type="scientific">Methylobacterium brachythecii</name>
    <dbReference type="NCBI Taxonomy" id="1176177"/>
    <lineage>
        <taxon>Bacteria</taxon>
        <taxon>Pseudomonadati</taxon>
        <taxon>Pseudomonadota</taxon>
        <taxon>Alphaproteobacteria</taxon>
        <taxon>Hyphomicrobiales</taxon>
        <taxon>Methylobacteriaceae</taxon>
        <taxon>Methylobacterium</taxon>
    </lineage>
</organism>
<evidence type="ECO:0000259" key="6">
    <source>
        <dbReference type="PROSITE" id="PS50043"/>
    </source>
</evidence>
<keyword evidence="3 8" id="KW-0238">DNA-binding</keyword>
<evidence type="ECO:0000313" key="9">
    <source>
        <dbReference type="Proteomes" id="UP001156881"/>
    </source>
</evidence>
<keyword evidence="2" id="KW-0805">Transcription regulation</keyword>
<dbReference type="InterPro" id="IPR001789">
    <property type="entry name" value="Sig_transdc_resp-reg_receiver"/>
</dbReference>
<dbReference type="PANTHER" id="PTHR43214:SF41">
    <property type="entry name" value="NITRATE_NITRITE RESPONSE REGULATOR PROTEIN NARP"/>
    <property type="match status" value="1"/>
</dbReference>
<evidence type="ECO:0000259" key="7">
    <source>
        <dbReference type="PROSITE" id="PS50110"/>
    </source>
</evidence>
<dbReference type="SUPFAM" id="SSF46894">
    <property type="entry name" value="C-terminal effector domain of the bipartite response regulators"/>
    <property type="match status" value="1"/>
</dbReference>
<feature type="modified residue" description="4-aspartylphosphate" evidence="5">
    <location>
        <position position="55"/>
    </location>
</feature>
<dbReference type="CDD" id="cd17535">
    <property type="entry name" value="REC_NarL-like"/>
    <property type="match status" value="1"/>
</dbReference>
<dbReference type="Pfam" id="PF00072">
    <property type="entry name" value="Response_reg"/>
    <property type="match status" value="1"/>
</dbReference>
<dbReference type="GO" id="GO:0003677">
    <property type="term" value="F:DNA binding"/>
    <property type="evidence" value="ECO:0007669"/>
    <property type="project" value="UniProtKB-KW"/>
</dbReference>
<reference evidence="9" key="1">
    <citation type="journal article" date="2019" name="Int. J. Syst. Evol. Microbiol.">
        <title>The Global Catalogue of Microorganisms (GCM) 10K type strain sequencing project: providing services to taxonomists for standard genome sequencing and annotation.</title>
        <authorList>
            <consortium name="The Broad Institute Genomics Platform"/>
            <consortium name="The Broad Institute Genome Sequencing Center for Infectious Disease"/>
            <person name="Wu L."/>
            <person name="Ma J."/>
        </authorList>
    </citation>
    <scope>NUCLEOTIDE SEQUENCE [LARGE SCALE GENOMIC DNA]</scope>
    <source>
        <strain evidence="9">NBRC 107710</strain>
    </source>
</reference>
<dbReference type="InterPro" id="IPR039420">
    <property type="entry name" value="WalR-like"/>
</dbReference>
<dbReference type="PROSITE" id="PS00622">
    <property type="entry name" value="HTH_LUXR_1"/>
    <property type="match status" value="1"/>
</dbReference>
<dbReference type="Gene3D" id="3.40.50.2300">
    <property type="match status" value="1"/>
</dbReference>
<dbReference type="SMART" id="SM00448">
    <property type="entry name" value="REC"/>
    <property type="match status" value="1"/>
</dbReference>
<dbReference type="RefSeq" id="WP_284211213.1">
    <property type="nucleotide sequence ID" value="NZ_BSPG01000007.1"/>
</dbReference>
<dbReference type="InterPro" id="IPR016032">
    <property type="entry name" value="Sig_transdc_resp-reg_C-effctor"/>
</dbReference>
<proteinExistence type="predicted"/>
<feature type="domain" description="Response regulatory" evidence="7">
    <location>
        <begin position="4"/>
        <end position="120"/>
    </location>
</feature>
<dbReference type="EMBL" id="BSPG01000007">
    <property type="protein sequence ID" value="GLS43776.1"/>
    <property type="molecule type" value="Genomic_DNA"/>
</dbReference>
<comment type="caution">
    <text evidence="8">The sequence shown here is derived from an EMBL/GenBank/DDBJ whole genome shotgun (WGS) entry which is preliminary data.</text>
</comment>